<keyword evidence="2" id="KW-1185">Reference proteome</keyword>
<gene>
    <name evidence="1" type="ORF">V6M85_09405</name>
</gene>
<organism evidence="1 2">
    <name type="scientific">Sulfolobus tengchongensis</name>
    <dbReference type="NCBI Taxonomy" id="207809"/>
    <lineage>
        <taxon>Archaea</taxon>
        <taxon>Thermoproteota</taxon>
        <taxon>Thermoprotei</taxon>
        <taxon>Sulfolobales</taxon>
        <taxon>Sulfolobaceae</taxon>
        <taxon>Sulfolobus</taxon>
    </lineage>
</organism>
<dbReference type="GeneID" id="89336984"/>
<sequence length="330" mass="38116">MIRVEIPRKIYSTFEEIIKNKAISVTEDTMLLSLNDSLIEIESYVTGNSDNITFYYGEDKLCEIFNLLEVSDYVSQGVYKFNNQKDSIIHCLLSVSKFVKEKGIEVSSNRYLYVNSEIFNSIMKKIEEKYSILGKHAIEGEIQYAIRNRNKITIISIISTLIESRGMRRVYGFGNLESEDDITQIVVLFSDRIYYLDKLKFENIDDLEIGIDKMVTYIIEYEEDNIENETYLLLTINNQGTFVDRLIVMRSIIDNISDLVSDIDLKLTFGYFNGDFDLKIIKNGDVIEVGKIKGNKMFTINGYESISEGYEGIRRLIEIGIEKLKEESTS</sequence>
<dbReference type="AlphaFoldDB" id="A0AAX4KXS3"/>
<protein>
    <submittedName>
        <fullName evidence="1">Uncharacterized protein</fullName>
    </submittedName>
</protein>
<dbReference type="EMBL" id="CP146016">
    <property type="protein sequence ID" value="WWQ59689.1"/>
    <property type="molecule type" value="Genomic_DNA"/>
</dbReference>
<dbReference type="RefSeq" id="WP_338599167.1">
    <property type="nucleotide sequence ID" value="NZ_CP146016.1"/>
</dbReference>
<evidence type="ECO:0000313" key="2">
    <source>
        <dbReference type="Proteomes" id="UP001432202"/>
    </source>
</evidence>
<proteinExistence type="predicted"/>
<reference evidence="1 2" key="1">
    <citation type="submission" date="2024-02" db="EMBL/GenBank/DDBJ databases">
        <title>STSV induces naive adaptation in Sulfolobus.</title>
        <authorList>
            <person name="Xiang X."/>
            <person name="Song M."/>
        </authorList>
    </citation>
    <scope>NUCLEOTIDE SEQUENCE [LARGE SCALE GENOMIC DNA]</scope>
    <source>
        <strain evidence="1 2">RT2</strain>
    </source>
</reference>
<name>A0AAX4KXS3_9CREN</name>
<accession>A0AAX4KXS3</accession>
<dbReference type="Proteomes" id="UP001432202">
    <property type="component" value="Chromosome"/>
</dbReference>
<evidence type="ECO:0000313" key="1">
    <source>
        <dbReference type="EMBL" id="WWQ59689.1"/>
    </source>
</evidence>